<keyword evidence="5 13" id="KW-0418">Kinase</keyword>
<dbReference type="InterPro" id="IPR000719">
    <property type="entry name" value="Prot_kinase_dom"/>
</dbReference>
<evidence type="ECO:0000256" key="9">
    <source>
        <dbReference type="PROSITE-ProRule" id="PRU10141"/>
    </source>
</evidence>
<dbReference type="Gene3D" id="1.10.510.10">
    <property type="entry name" value="Transferase(Phosphotransferase) domain 1"/>
    <property type="match status" value="1"/>
</dbReference>
<dbReference type="PROSITE" id="PS00108">
    <property type="entry name" value="PROTEIN_KINASE_ST"/>
    <property type="match status" value="1"/>
</dbReference>
<dbReference type="InterPro" id="IPR017441">
    <property type="entry name" value="Protein_kinase_ATP_BS"/>
</dbReference>
<dbReference type="FunFam" id="1.10.510.10:FF:001023">
    <property type="entry name" value="Os07g0541700 protein"/>
    <property type="match status" value="1"/>
</dbReference>
<dbReference type="Gene3D" id="3.30.200.20">
    <property type="entry name" value="Phosphorylase Kinase, domain 1"/>
    <property type="match status" value="1"/>
</dbReference>
<keyword evidence="11" id="KW-0812">Transmembrane</keyword>
<evidence type="ECO:0000256" key="3">
    <source>
        <dbReference type="ARBA" id="ARBA00022679"/>
    </source>
</evidence>
<keyword evidence="4 9" id="KW-0547">Nucleotide-binding</keyword>
<dbReference type="GO" id="GO:0005524">
    <property type="term" value="F:ATP binding"/>
    <property type="evidence" value="ECO:0007669"/>
    <property type="project" value="UniProtKB-UniRule"/>
</dbReference>
<comment type="catalytic activity">
    <reaction evidence="7">
        <text>L-threonyl-[protein] + ATP = O-phospho-L-threonyl-[protein] + ADP + H(+)</text>
        <dbReference type="Rhea" id="RHEA:46608"/>
        <dbReference type="Rhea" id="RHEA-COMP:11060"/>
        <dbReference type="Rhea" id="RHEA-COMP:11605"/>
        <dbReference type="ChEBI" id="CHEBI:15378"/>
        <dbReference type="ChEBI" id="CHEBI:30013"/>
        <dbReference type="ChEBI" id="CHEBI:30616"/>
        <dbReference type="ChEBI" id="CHEBI:61977"/>
        <dbReference type="ChEBI" id="CHEBI:456216"/>
        <dbReference type="EC" id="2.7.11.1"/>
    </reaction>
</comment>
<dbReference type="PANTHER" id="PTHR27007">
    <property type="match status" value="1"/>
</dbReference>
<dbReference type="AlphaFoldDB" id="A0A1D1XJF7"/>
<dbReference type="InterPro" id="IPR050528">
    <property type="entry name" value="L-type_Lectin-RKs"/>
</dbReference>
<dbReference type="SMART" id="SM00220">
    <property type="entry name" value="S_TKc"/>
    <property type="match status" value="1"/>
</dbReference>
<feature type="non-terminal residue" evidence="13">
    <location>
        <position position="244"/>
    </location>
</feature>
<dbReference type="InterPro" id="IPR011009">
    <property type="entry name" value="Kinase-like_dom_sf"/>
</dbReference>
<reference evidence="13" key="1">
    <citation type="submission" date="2015-07" db="EMBL/GenBank/DDBJ databases">
        <title>Transcriptome Assembly of Anthurium amnicola.</title>
        <authorList>
            <person name="Suzuki J."/>
        </authorList>
    </citation>
    <scope>NUCLEOTIDE SEQUENCE</scope>
</reference>
<evidence type="ECO:0000256" key="11">
    <source>
        <dbReference type="SAM" id="Phobius"/>
    </source>
</evidence>
<keyword evidence="11" id="KW-0472">Membrane</keyword>
<dbReference type="InterPro" id="IPR001245">
    <property type="entry name" value="Ser-Thr/Tyr_kinase_cat_dom"/>
</dbReference>
<organism evidence="13">
    <name type="scientific">Anthurium amnicola</name>
    <dbReference type="NCBI Taxonomy" id="1678845"/>
    <lineage>
        <taxon>Eukaryota</taxon>
        <taxon>Viridiplantae</taxon>
        <taxon>Streptophyta</taxon>
        <taxon>Embryophyta</taxon>
        <taxon>Tracheophyta</taxon>
        <taxon>Spermatophyta</taxon>
        <taxon>Magnoliopsida</taxon>
        <taxon>Liliopsida</taxon>
        <taxon>Araceae</taxon>
        <taxon>Pothoideae</taxon>
        <taxon>Potheae</taxon>
        <taxon>Anthurium</taxon>
    </lineage>
</organism>
<keyword evidence="13" id="KW-0430">Lectin</keyword>
<protein>
    <recommendedName>
        <fullName evidence="1">non-specific serine/threonine protein kinase</fullName>
        <ecNumber evidence="1">2.7.11.1</ecNumber>
    </recommendedName>
</protein>
<keyword evidence="11" id="KW-1133">Transmembrane helix</keyword>
<sequence>MASRVSAAGSLLSLISIALVLTLLFSVDSIPRVTRMVVLAAVVMLALAGLAWFLPWRRRRTEERPVEVVAAASLVDSVGPTRFPYSELARATDGFHDRLKLGQGGFGAVFHGVLRGIDVAIKRIVREGDGEKSFRAEVKTIGQLNQKNLVRLLGWCREGCGFFLVYEYMPNRSLDCFLFRPAAGSVPLPPLPWQTRYHIVQGLAAALKYLHEELRECVVHRDVKAANVMLDATFNGRLGDFGLA</sequence>
<dbReference type="SUPFAM" id="SSF56112">
    <property type="entry name" value="Protein kinase-like (PK-like)"/>
    <property type="match status" value="1"/>
</dbReference>
<dbReference type="PROSITE" id="PS50011">
    <property type="entry name" value="PROTEIN_KINASE_DOM"/>
    <property type="match status" value="1"/>
</dbReference>
<evidence type="ECO:0000256" key="1">
    <source>
        <dbReference type="ARBA" id="ARBA00012513"/>
    </source>
</evidence>
<feature type="domain" description="Protein kinase" evidence="12">
    <location>
        <begin position="95"/>
        <end position="244"/>
    </location>
</feature>
<name>A0A1D1XJF7_9ARAE</name>
<keyword evidence="13" id="KW-0675">Receptor</keyword>
<keyword evidence="2 10" id="KW-0723">Serine/threonine-protein kinase</keyword>
<evidence type="ECO:0000256" key="7">
    <source>
        <dbReference type="ARBA" id="ARBA00047899"/>
    </source>
</evidence>
<feature type="transmembrane region" description="Helical" evidence="11">
    <location>
        <begin position="36"/>
        <end position="54"/>
    </location>
</feature>
<comment type="similarity">
    <text evidence="10">Belongs to the protein kinase superfamily.</text>
</comment>
<evidence type="ECO:0000256" key="10">
    <source>
        <dbReference type="RuleBase" id="RU000304"/>
    </source>
</evidence>
<feature type="binding site" evidence="9">
    <location>
        <position position="122"/>
    </location>
    <ligand>
        <name>ATP</name>
        <dbReference type="ChEBI" id="CHEBI:30616"/>
    </ligand>
</feature>
<dbReference type="EMBL" id="GDJX01025393">
    <property type="protein sequence ID" value="JAT42543.1"/>
    <property type="molecule type" value="Transcribed_RNA"/>
</dbReference>
<dbReference type="Pfam" id="PF07714">
    <property type="entry name" value="PK_Tyr_Ser-Thr"/>
    <property type="match status" value="1"/>
</dbReference>
<dbReference type="PROSITE" id="PS00107">
    <property type="entry name" value="PROTEIN_KINASE_ATP"/>
    <property type="match status" value="1"/>
</dbReference>
<evidence type="ECO:0000313" key="13">
    <source>
        <dbReference type="EMBL" id="JAT42543.1"/>
    </source>
</evidence>
<keyword evidence="6 9" id="KW-0067">ATP-binding</keyword>
<evidence type="ECO:0000256" key="6">
    <source>
        <dbReference type="ARBA" id="ARBA00022840"/>
    </source>
</evidence>
<evidence type="ECO:0000259" key="12">
    <source>
        <dbReference type="PROSITE" id="PS50011"/>
    </source>
</evidence>
<accession>A0A1D1XJF7</accession>
<evidence type="ECO:0000256" key="4">
    <source>
        <dbReference type="ARBA" id="ARBA00022741"/>
    </source>
</evidence>
<evidence type="ECO:0000256" key="5">
    <source>
        <dbReference type="ARBA" id="ARBA00022777"/>
    </source>
</evidence>
<evidence type="ECO:0000256" key="2">
    <source>
        <dbReference type="ARBA" id="ARBA00022527"/>
    </source>
</evidence>
<dbReference type="InterPro" id="IPR008271">
    <property type="entry name" value="Ser/Thr_kinase_AS"/>
</dbReference>
<proteinExistence type="inferred from homology"/>
<comment type="catalytic activity">
    <reaction evidence="8">
        <text>L-seryl-[protein] + ATP = O-phospho-L-seryl-[protein] + ADP + H(+)</text>
        <dbReference type="Rhea" id="RHEA:17989"/>
        <dbReference type="Rhea" id="RHEA-COMP:9863"/>
        <dbReference type="Rhea" id="RHEA-COMP:11604"/>
        <dbReference type="ChEBI" id="CHEBI:15378"/>
        <dbReference type="ChEBI" id="CHEBI:29999"/>
        <dbReference type="ChEBI" id="CHEBI:30616"/>
        <dbReference type="ChEBI" id="CHEBI:83421"/>
        <dbReference type="ChEBI" id="CHEBI:456216"/>
        <dbReference type="EC" id="2.7.11.1"/>
    </reaction>
</comment>
<dbReference type="FunFam" id="3.30.200.20:FF:000178">
    <property type="entry name" value="serine/threonine-protein kinase PBS1-like"/>
    <property type="match status" value="1"/>
</dbReference>
<keyword evidence="3" id="KW-0808">Transferase</keyword>
<dbReference type="EC" id="2.7.11.1" evidence="1"/>
<gene>
    <name evidence="13" type="primary">LECRK91_11</name>
    <name evidence="13" type="ORF">g.126122</name>
</gene>
<dbReference type="GO" id="GO:0030246">
    <property type="term" value="F:carbohydrate binding"/>
    <property type="evidence" value="ECO:0007669"/>
    <property type="project" value="UniProtKB-KW"/>
</dbReference>
<dbReference type="GO" id="GO:0051707">
    <property type="term" value="P:response to other organism"/>
    <property type="evidence" value="ECO:0007669"/>
    <property type="project" value="UniProtKB-ARBA"/>
</dbReference>
<evidence type="ECO:0000256" key="8">
    <source>
        <dbReference type="ARBA" id="ARBA00048679"/>
    </source>
</evidence>
<dbReference type="GO" id="GO:0004674">
    <property type="term" value="F:protein serine/threonine kinase activity"/>
    <property type="evidence" value="ECO:0007669"/>
    <property type="project" value="UniProtKB-KW"/>
</dbReference>